<feature type="transmembrane region" description="Helical" evidence="7">
    <location>
        <begin position="721"/>
        <end position="738"/>
    </location>
</feature>
<evidence type="ECO:0000256" key="5">
    <source>
        <dbReference type="ARBA" id="ARBA00023136"/>
    </source>
</evidence>
<evidence type="ECO:0000256" key="2">
    <source>
        <dbReference type="ARBA" id="ARBA00022475"/>
    </source>
</evidence>
<feature type="transmembrane region" description="Helical" evidence="7">
    <location>
        <begin position="670"/>
        <end position="701"/>
    </location>
</feature>
<keyword evidence="5 7" id="KW-0472">Membrane</keyword>
<feature type="region of interest" description="Disordered" evidence="6">
    <location>
        <begin position="1"/>
        <end position="34"/>
    </location>
</feature>
<gene>
    <name evidence="9" type="ORF">ADEAN_000251800</name>
</gene>
<keyword evidence="10" id="KW-1185">Reference proteome</keyword>
<organism evidence="9 10">
    <name type="scientific">Angomonas deanei</name>
    <dbReference type="NCBI Taxonomy" id="59799"/>
    <lineage>
        <taxon>Eukaryota</taxon>
        <taxon>Discoba</taxon>
        <taxon>Euglenozoa</taxon>
        <taxon>Kinetoplastea</taxon>
        <taxon>Metakinetoplastina</taxon>
        <taxon>Trypanosomatida</taxon>
        <taxon>Trypanosomatidae</taxon>
        <taxon>Strigomonadinae</taxon>
        <taxon>Angomonas</taxon>
    </lineage>
</organism>
<feature type="domain" description="Integral membrane bound transporter" evidence="8">
    <location>
        <begin position="618"/>
        <end position="731"/>
    </location>
</feature>
<name>A0A7G2C6F6_9TRYP</name>
<feature type="compositionally biased region" description="Basic and acidic residues" evidence="6">
    <location>
        <begin position="48"/>
        <end position="63"/>
    </location>
</feature>
<feature type="compositionally biased region" description="Low complexity" evidence="6">
    <location>
        <begin position="1085"/>
        <end position="1103"/>
    </location>
</feature>
<feature type="transmembrane region" description="Helical" evidence="7">
    <location>
        <begin position="593"/>
        <end position="614"/>
    </location>
</feature>
<reference evidence="9 10" key="1">
    <citation type="submission" date="2020-08" db="EMBL/GenBank/DDBJ databases">
        <authorList>
            <person name="Newling K."/>
            <person name="Davey J."/>
            <person name="Forrester S."/>
        </authorList>
    </citation>
    <scope>NUCLEOTIDE SEQUENCE [LARGE SCALE GENOMIC DNA]</scope>
    <source>
        <strain evidence="10">Crithidia deanei Carvalho (ATCC PRA-265)</strain>
    </source>
</reference>
<dbReference type="Proteomes" id="UP000515908">
    <property type="component" value="Chromosome 04"/>
</dbReference>
<protein>
    <submittedName>
        <fullName evidence="9">Fusaric acid resistance protein-like, putative</fullName>
    </submittedName>
</protein>
<keyword evidence="4 7" id="KW-1133">Transmembrane helix</keyword>
<dbReference type="VEuPathDB" id="TriTrypDB:ADEAN_000251800"/>
<feature type="transmembrane region" description="Helical" evidence="7">
    <location>
        <begin position="341"/>
        <end position="359"/>
    </location>
</feature>
<feature type="transmembrane region" description="Helical" evidence="7">
    <location>
        <begin position="203"/>
        <end position="222"/>
    </location>
</feature>
<dbReference type="PANTHER" id="PTHR30509">
    <property type="entry name" value="P-HYDROXYBENZOIC ACID EFFLUX PUMP SUBUNIT-RELATED"/>
    <property type="match status" value="1"/>
</dbReference>
<accession>A0A7G2C6F6</accession>
<sequence>MNEKSSDRSSDSRPIEPIATARSTGSNATTQPQNMSSFNAAQSWTDTNDLHLPSKNETSHEPVADNYPTKIEPIITSLGSPQGQSYMRNRRGSHHNSRSSQYHHRHHSHASSQRGGAEPVIKDSFGNEPYECQLVSVGRNAEGAAPSLVDVPWEIRTSGASLICPSFSILSTRYFWFLIEYALRVTLIGMLVPAAIINAELKHSPFISSTFVLTSVVIAVGTTTGQATQFCVQYIKAGFIWLPLATICVALKLNEYLAAWFVVYVALLFIMAMFTERTARRMCLLLYNICMVNLLSGDQDLVYPTRVFVDWGFGALFAVAASLVPYPMLATHTCRKISKQVFMHSATAFTGILNCFWVATNTERSMAMVKVRFLVKTLDVLIDEFDKADVFTFYEVLVFERFERREVRKEKMKLLFKLKLNLRAMERVINIVQDKPQILDQSNRCVLFRDHLAPQMEGISRTMETLLHSINQAKMYKDLKNLGPVFEQCGSAIKRIQDEFSVARRVLFYEDDAGLEGERMEEFVPLMTFFVFSIVNFWTTLEEFRTFIETHEPIHNWRDTLMVVWKAFVDPFVENAMLVRDLCTTRPEAQVRVVIEAAKVSVAMLVSVIFFYYVDDQSLLLSGPTIIAFVSGTNPVEALQASAARLAGTLFGCVLGFFAGSLSKTAVDRVLALCIITFVMTFFRTNLMIGTICMYCTFVAVSNLAPSEQTAEQTISRIQQNTFAILIYCFISVVFFPVSPNKVLLQKRITVFKNINKVVTKLMFLFDEVGTNYIPCDNHNRLSVDIHNLSGHALQHFSSFAPGANDNGGDIASDFEKIVREHSSNMGHKSFVPHAFTMAPQDKVMQLVFVDIFSLLDTMKATSSIMPLASDEFHIIPKEYPLRATGDLHAALYRMCALVYTMACSWKAMREKGYFTNDVVHIFHNLWPVTSDISACLEKFVNVLEFYVAHPESSASSELTRGVMQFRSLCVALSARKERCLLSTIRKTIDEQRINPKRHGRGRNNTHSSSYSPRSMPSNSVASPVVPAPVVTKNSFPSGNTLESKEGKANDDIVVPIDSDEEATPRTAVASPMKQECSNPPQPTLPTLRSPRTRRPSTGMSPPKRFTGRNGRTPTCSV</sequence>
<dbReference type="Pfam" id="PF13515">
    <property type="entry name" value="FUSC_2"/>
    <property type="match status" value="1"/>
</dbReference>
<proteinExistence type="predicted"/>
<feature type="compositionally biased region" description="Low complexity" evidence="6">
    <location>
        <begin position="1008"/>
        <end position="1025"/>
    </location>
</feature>
<dbReference type="InterPro" id="IPR049453">
    <property type="entry name" value="Memb_transporter_dom"/>
</dbReference>
<feature type="region of interest" description="Disordered" evidence="6">
    <location>
        <begin position="1059"/>
        <end position="1118"/>
    </location>
</feature>
<feature type="transmembrane region" description="Helical" evidence="7">
    <location>
        <begin position="638"/>
        <end position="658"/>
    </location>
</feature>
<evidence type="ECO:0000256" key="6">
    <source>
        <dbReference type="SAM" id="MobiDB-lite"/>
    </source>
</evidence>
<dbReference type="AlphaFoldDB" id="A0A7G2C6F6"/>
<keyword evidence="3 7" id="KW-0812">Transmembrane</keyword>
<feature type="compositionally biased region" description="Polar residues" evidence="6">
    <location>
        <begin position="21"/>
        <end position="34"/>
    </location>
</feature>
<feature type="compositionally biased region" description="Basic and acidic residues" evidence="6">
    <location>
        <begin position="1"/>
        <end position="14"/>
    </location>
</feature>
<evidence type="ECO:0000256" key="4">
    <source>
        <dbReference type="ARBA" id="ARBA00022989"/>
    </source>
</evidence>
<evidence type="ECO:0000256" key="3">
    <source>
        <dbReference type="ARBA" id="ARBA00022692"/>
    </source>
</evidence>
<feature type="region of interest" description="Disordered" evidence="6">
    <location>
        <begin position="991"/>
        <end position="1025"/>
    </location>
</feature>
<feature type="transmembrane region" description="Helical" evidence="7">
    <location>
        <begin position="234"/>
        <end position="252"/>
    </location>
</feature>
<feature type="transmembrane region" description="Helical" evidence="7">
    <location>
        <begin position="258"/>
        <end position="275"/>
    </location>
</feature>
<feature type="compositionally biased region" description="Basic residues" evidence="6">
    <location>
        <begin position="88"/>
        <end position="109"/>
    </location>
</feature>
<evidence type="ECO:0000313" key="10">
    <source>
        <dbReference type="Proteomes" id="UP000515908"/>
    </source>
</evidence>
<evidence type="ECO:0000256" key="7">
    <source>
        <dbReference type="SAM" id="Phobius"/>
    </source>
</evidence>
<feature type="compositionally biased region" description="Basic residues" evidence="6">
    <location>
        <begin position="995"/>
        <end position="1004"/>
    </location>
</feature>
<evidence type="ECO:0000259" key="8">
    <source>
        <dbReference type="Pfam" id="PF13515"/>
    </source>
</evidence>
<feature type="transmembrane region" description="Helical" evidence="7">
    <location>
        <begin position="175"/>
        <end position="197"/>
    </location>
</feature>
<evidence type="ECO:0000256" key="1">
    <source>
        <dbReference type="ARBA" id="ARBA00004651"/>
    </source>
</evidence>
<feature type="region of interest" description="Disordered" evidence="6">
    <location>
        <begin position="46"/>
        <end position="118"/>
    </location>
</feature>
<dbReference type="PANTHER" id="PTHR30509:SF38">
    <property type="entry name" value="FUSARIC ACID RESISTANCE PROTEIN-LIKE"/>
    <property type="match status" value="1"/>
</dbReference>
<dbReference type="EMBL" id="LR877148">
    <property type="protein sequence ID" value="CAD2215065.1"/>
    <property type="molecule type" value="Genomic_DNA"/>
</dbReference>
<evidence type="ECO:0000313" key="9">
    <source>
        <dbReference type="EMBL" id="CAD2215065.1"/>
    </source>
</evidence>
<feature type="transmembrane region" description="Helical" evidence="7">
    <location>
        <begin position="311"/>
        <end position="329"/>
    </location>
</feature>
<feature type="compositionally biased region" description="Polar residues" evidence="6">
    <location>
        <begin position="77"/>
        <end position="87"/>
    </location>
</feature>
<keyword evidence="2" id="KW-1003">Cell membrane</keyword>
<comment type="subcellular location">
    <subcellularLocation>
        <location evidence="1">Cell membrane</location>
        <topology evidence="1">Multi-pass membrane protein</topology>
    </subcellularLocation>
</comment>
<dbReference type="GO" id="GO:0005886">
    <property type="term" value="C:plasma membrane"/>
    <property type="evidence" value="ECO:0007669"/>
    <property type="project" value="UniProtKB-SubCell"/>
</dbReference>